<dbReference type="RefSeq" id="WP_148971896.1">
    <property type="nucleotide sequence ID" value="NZ_CP043316.1"/>
</dbReference>
<protein>
    <recommendedName>
        <fullName evidence="2">S1 motif domain-containing protein</fullName>
    </recommendedName>
</protein>
<accession>A0A5C0UFA5</accession>
<feature type="compositionally biased region" description="Basic and acidic residues" evidence="1">
    <location>
        <begin position="203"/>
        <end position="223"/>
    </location>
</feature>
<dbReference type="PROSITE" id="PS50126">
    <property type="entry name" value="S1"/>
    <property type="match status" value="2"/>
</dbReference>
<dbReference type="Pfam" id="PF00575">
    <property type="entry name" value="S1"/>
    <property type="match status" value="1"/>
</dbReference>
<keyword evidence="4" id="KW-1185">Reference proteome</keyword>
<evidence type="ECO:0000313" key="3">
    <source>
        <dbReference type="EMBL" id="QEK38775.1"/>
    </source>
</evidence>
<gene>
    <name evidence="3" type="ORF">FZC34_02580</name>
</gene>
<name>A0A5C0UFA5_9PROT</name>
<dbReference type="InterPro" id="IPR003029">
    <property type="entry name" value="S1_domain"/>
</dbReference>
<feature type="domain" description="S1 motif" evidence="2">
    <location>
        <begin position="38"/>
        <end position="104"/>
    </location>
</feature>
<dbReference type="Gene3D" id="2.40.50.140">
    <property type="entry name" value="Nucleic acid-binding proteins"/>
    <property type="match status" value="1"/>
</dbReference>
<evidence type="ECO:0000259" key="2">
    <source>
        <dbReference type="PROSITE" id="PS50126"/>
    </source>
</evidence>
<dbReference type="EMBL" id="CP043316">
    <property type="protein sequence ID" value="QEK38775.1"/>
    <property type="molecule type" value="Genomic_DNA"/>
</dbReference>
<dbReference type="PRINTS" id="PR00681">
    <property type="entry name" value="RIBOSOMALS1"/>
</dbReference>
<dbReference type="Proteomes" id="UP000325004">
    <property type="component" value="Chromosome"/>
</dbReference>
<organism evidence="3 4">
    <name type="scientific">Candidatus Cytomitobacter primus</name>
    <dbReference type="NCBI Taxonomy" id="2066024"/>
    <lineage>
        <taxon>Bacteria</taxon>
        <taxon>Pseudomonadati</taxon>
        <taxon>Pseudomonadota</taxon>
        <taxon>Alphaproteobacteria</taxon>
        <taxon>Holosporales</taxon>
        <taxon>Holosporaceae</taxon>
        <taxon>Candidatus Cytomitobacter</taxon>
    </lineage>
</organism>
<dbReference type="OrthoDB" id="9804077at2"/>
<dbReference type="InterPro" id="IPR035104">
    <property type="entry name" value="Ribosomal_protein_S1-like"/>
</dbReference>
<dbReference type="InterPro" id="IPR012340">
    <property type="entry name" value="NA-bd_OB-fold"/>
</dbReference>
<dbReference type="SUPFAM" id="SSF50249">
    <property type="entry name" value="Nucleic acid-binding proteins"/>
    <property type="match status" value="2"/>
</dbReference>
<dbReference type="AlphaFoldDB" id="A0A5C0UFA5"/>
<evidence type="ECO:0000313" key="4">
    <source>
        <dbReference type="Proteomes" id="UP000325004"/>
    </source>
</evidence>
<evidence type="ECO:0000256" key="1">
    <source>
        <dbReference type="SAM" id="MobiDB-lite"/>
    </source>
</evidence>
<reference evidence="3 4" key="1">
    <citation type="submission" date="2019-08" db="EMBL/GenBank/DDBJ databases">
        <title>Highly reduced genomes of protist endosymbionts show evolutionary convergence.</title>
        <authorList>
            <person name="George E."/>
            <person name="Husnik F."/>
            <person name="Tashyreva D."/>
            <person name="Prokopchuk G."/>
            <person name="Horak A."/>
            <person name="Kwong W.K."/>
            <person name="Lukes J."/>
            <person name="Keeling P.J."/>
        </authorList>
    </citation>
    <scope>NUCLEOTIDE SEQUENCE [LARGE SCALE GENOMIC DNA]</scope>
    <source>
        <strain evidence="3">1604LC</strain>
    </source>
</reference>
<feature type="region of interest" description="Disordered" evidence="1">
    <location>
        <begin position="197"/>
        <end position="223"/>
    </location>
</feature>
<dbReference type="CDD" id="cd04465">
    <property type="entry name" value="S1_RPS1_repeat_ec2_hs2"/>
    <property type="match status" value="1"/>
</dbReference>
<dbReference type="SMART" id="SM00316">
    <property type="entry name" value="S1"/>
    <property type="match status" value="2"/>
</dbReference>
<sequence>MHSLKPKQTKYDQIVEVKSEHVSAMSELTKLSSMPREKSIVQATVSSITKDYVWVNIGIKAEGKIDINEFKINGFGEVPNLGDLISVWIEKHEDSNGSLVVSFSKVNHIRSWKELEDIFQSKKLVEGTIIEKVRGGFIVALLPWGVKAFLPSSQIEFRSIGGKSSNILQTMRNKKLPFFIIRMERKWNIIVSRKSIEQNDAQSEDKPKSDKSESKQSDNETTK</sequence>
<feature type="domain" description="S1 motif" evidence="2">
    <location>
        <begin position="122"/>
        <end position="194"/>
    </location>
</feature>
<proteinExistence type="predicted"/>
<dbReference type="GO" id="GO:0003676">
    <property type="term" value="F:nucleic acid binding"/>
    <property type="evidence" value="ECO:0007669"/>
    <property type="project" value="InterPro"/>
</dbReference>
<dbReference type="KEGG" id="cpri:FZC34_02580"/>